<protein>
    <submittedName>
        <fullName evidence="1">Uncharacterized protein</fullName>
    </submittedName>
</protein>
<evidence type="ECO:0000313" key="1">
    <source>
        <dbReference type="EMBL" id="GBM70590.1"/>
    </source>
</evidence>
<reference evidence="1 2" key="1">
    <citation type="journal article" date="2019" name="Sci. Rep.">
        <title>Orb-weaving spider Araneus ventricosus genome elucidates the spidroin gene catalogue.</title>
        <authorList>
            <person name="Kono N."/>
            <person name="Nakamura H."/>
            <person name="Ohtoshi R."/>
            <person name="Moran D.A.P."/>
            <person name="Shinohara A."/>
            <person name="Yoshida Y."/>
            <person name="Fujiwara M."/>
            <person name="Mori M."/>
            <person name="Tomita M."/>
            <person name="Arakawa K."/>
        </authorList>
    </citation>
    <scope>NUCLEOTIDE SEQUENCE [LARGE SCALE GENOMIC DNA]</scope>
</reference>
<dbReference type="AlphaFoldDB" id="A0A4Y2HYY7"/>
<dbReference type="Gene3D" id="3.30.420.10">
    <property type="entry name" value="Ribonuclease H-like superfamily/Ribonuclease H"/>
    <property type="match status" value="1"/>
</dbReference>
<dbReference type="Proteomes" id="UP000499080">
    <property type="component" value="Unassembled WGS sequence"/>
</dbReference>
<dbReference type="InterPro" id="IPR036397">
    <property type="entry name" value="RNaseH_sf"/>
</dbReference>
<organism evidence="1 2">
    <name type="scientific">Araneus ventricosus</name>
    <name type="common">Orbweaver spider</name>
    <name type="synonym">Epeira ventricosa</name>
    <dbReference type="NCBI Taxonomy" id="182803"/>
    <lineage>
        <taxon>Eukaryota</taxon>
        <taxon>Metazoa</taxon>
        <taxon>Ecdysozoa</taxon>
        <taxon>Arthropoda</taxon>
        <taxon>Chelicerata</taxon>
        <taxon>Arachnida</taxon>
        <taxon>Araneae</taxon>
        <taxon>Araneomorphae</taxon>
        <taxon>Entelegynae</taxon>
        <taxon>Araneoidea</taxon>
        <taxon>Araneidae</taxon>
        <taxon>Araneus</taxon>
    </lineage>
</organism>
<evidence type="ECO:0000313" key="2">
    <source>
        <dbReference type="Proteomes" id="UP000499080"/>
    </source>
</evidence>
<name>A0A4Y2HYY7_ARAVE</name>
<dbReference type="EMBL" id="BGPR01104701">
    <property type="protein sequence ID" value="GBM70590.1"/>
    <property type="molecule type" value="Genomic_DNA"/>
</dbReference>
<accession>A0A4Y2HYY7</accession>
<keyword evidence="2" id="KW-1185">Reference proteome</keyword>
<sequence length="98" mass="11066">MVSSSCMTIPKLLAKLKNCCKSLLQLVNLERLPCSPDLASNLGSKHLSGTRFHSDSDVQTSAENRFDGLERDFYKARLNKLVLRSNKCLNRFGDYVEK</sequence>
<dbReference type="OrthoDB" id="616263at2759"/>
<proteinExistence type="predicted"/>
<dbReference type="GO" id="GO:0003676">
    <property type="term" value="F:nucleic acid binding"/>
    <property type="evidence" value="ECO:0007669"/>
    <property type="project" value="InterPro"/>
</dbReference>
<comment type="caution">
    <text evidence="1">The sequence shown here is derived from an EMBL/GenBank/DDBJ whole genome shotgun (WGS) entry which is preliminary data.</text>
</comment>
<gene>
    <name evidence="1" type="ORF">AVEN_161391_1</name>
</gene>